<protein>
    <submittedName>
        <fullName evidence="2">Uncharacterized protein</fullName>
    </submittedName>
</protein>
<feature type="transmembrane region" description="Helical" evidence="1">
    <location>
        <begin position="189"/>
        <end position="214"/>
    </location>
</feature>
<sequence length="303" mass="33732">MSSSGITKCLPQSKVDGYFNTWHIFWVGIPATVTEHFVSAELSSFWRRHLIWSKPAGKLLREALTQRFASTTVFLSLILGTEIRVLFSPSTPADNVRNALKNEESHTLEYWTGIGLCLSIFFSIAALVANFTAWGIYTVIGNENLKLIARSSIGLYGAQLPNILVVGVIYLFYTWVALFWWIIMPIGPAVILSVGGILLIVHIVSTYSALARIIMDTGAMSSKRVLDQELEDDMTPQELAEELLKRTREARVNSVPVNLKYREINKQYIANAISRSKRTNESEEFGVGGGLSIDEIADVDLAD</sequence>
<accession>A0AAD2JIU1</accession>
<evidence type="ECO:0000313" key="2">
    <source>
        <dbReference type="EMBL" id="CAJ1954473.1"/>
    </source>
</evidence>
<keyword evidence="1" id="KW-0812">Transmembrane</keyword>
<keyword evidence="1" id="KW-0472">Membrane</keyword>
<feature type="transmembrane region" description="Helical" evidence="1">
    <location>
        <begin position="160"/>
        <end position="183"/>
    </location>
</feature>
<evidence type="ECO:0000256" key="1">
    <source>
        <dbReference type="SAM" id="Phobius"/>
    </source>
</evidence>
<proteinExistence type="predicted"/>
<dbReference type="Proteomes" id="UP001295423">
    <property type="component" value="Unassembled WGS sequence"/>
</dbReference>
<evidence type="ECO:0000313" key="3">
    <source>
        <dbReference type="Proteomes" id="UP001295423"/>
    </source>
</evidence>
<reference evidence="2" key="1">
    <citation type="submission" date="2023-08" db="EMBL/GenBank/DDBJ databases">
        <authorList>
            <person name="Audoor S."/>
            <person name="Bilcke G."/>
        </authorList>
    </citation>
    <scope>NUCLEOTIDE SEQUENCE</scope>
</reference>
<comment type="caution">
    <text evidence="2">The sequence shown here is derived from an EMBL/GenBank/DDBJ whole genome shotgun (WGS) entry which is preliminary data.</text>
</comment>
<dbReference type="AlphaFoldDB" id="A0AAD2JIU1"/>
<feature type="transmembrane region" description="Helical" evidence="1">
    <location>
        <begin position="110"/>
        <end position="140"/>
    </location>
</feature>
<keyword evidence="1" id="KW-1133">Transmembrane helix</keyword>
<keyword evidence="3" id="KW-1185">Reference proteome</keyword>
<dbReference type="EMBL" id="CAKOGP040001869">
    <property type="protein sequence ID" value="CAJ1954473.1"/>
    <property type="molecule type" value="Genomic_DNA"/>
</dbReference>
<name>A0AAD2JIU1_9STRA</name>
<organism evidence="2 3">
    <name type="scientific">Cylindrotheca closterium</name>
    <dbReference type="NCBI Taxonomy" id="2856"/>
    <lineage>
        <taxon>Eukaryota</taxon>
        <taxon>Sar</taxon>
        <taxon>Stramenopiles</taxon>
        <taxon>Ochrophyta</taxon>
        <taxon>Bacillariophyta</taxon>
        <taxon>Bacillariophyceae</taxon>
        <taxon>Bacillariophycidae</taxon>
        <taxon>Bacillariales</taxon>
        <taxon>Bacillariaceae</taxon>
        <taxon>Cylindrotheca</taxon>
    </lineage>
</organism>
<gene>
    <name evidence="2" type="ORF">CYCCA115_LOCUS15066</name>
</gene>